<feature type="binding site" evidence="7">
    <location>
        <position position="80"/>
    </location>
    <ligand>
        <name>Fe(3+)</name>
        <dbReference type="ChEBI" id="CHEBI:29034"/>
    </ligand>
</feature>
<feature type="binding site" evidence="7">
    <location>
        <position position="87"/>
    </location>
    <ligand>
        <name>4-imidazolone-5-propanoate</name>
        <dbReference type="ChEBI" id="CHEBI:77893"/>
    </ligand>
</feature>
<keyword evidence="4 7" id="KW-0369">Histidine metabolism</keyword>
<evidence type="ECO:0000256" key="4">
    <source>
        <dbReference type="ARBA" id="ARBA00022808"/>
    </source>
</evidence>
<dbReference type="SUPFAM" id="SSF51556">
    <property type="entry name" value="Metallo-dependent hydrolases"/>
    <property type="match status" value="1"/>
</dbReference>
<feature type="binding site" evidence="7">
    <location>
        <position position="251"/>
    </location>
    <ligand>
        <name>4-imidazolone-5-propanoate</name>
        <dbReference type="ChEBI" id="CHEBI:77893"/>
    </ligand>
</feature>
<feature type="binding site" evidence="7">
    <location>
        <position position="322"/>
    </location>
    <ligand>
        <name>Fe(3+)</name>
        <dbReference type="ChEBI" id="CHEBI:29034"/>
    </ligand>
</feature>
<sequence length="411" mass="45194">MASLLIKNIHSLVQTDISPRRIAKGKDMQHLPVINEAFLLMEGDRIMEFGEMYACPERADTVIDAKGKMVFPCWCDSHTHLVFAGSREQEFADRLKGMSYEEIARRGGGIQNSANLLNETDEEVLLKQALNRIDEVIGYGTGAIEIKSGYGLSVEGELKMLRVIQHLKEIANIPIKATFLGAHVVPQAYKNRRDEYLDLIINTMLPKIADEGLADYIDVFCEKVAFNPVETERLILAGERFGLKAKIHTNQFNSMGGIEASVKNKALSVDHLEVVNDQEISCLKESDTIATLLPTAPFFLDDPYPPARKLIDAGLTVALATDYNPGSSPSGRMPFVLSLACIKMKMTPEEAVNAATLNGATAMEMEHDHGSIAEGKVANVFITKEIPSIAFLPYAFGSDLIDQVIINGKPV</sequence>
<accession>A0ABT8KZ31</accession>
<dbReference type="InterPro" id="IPR032466">
    <property type="entry name" value="Metal_Hydrolase"/>
</dbReference>
<proteinExistence type="inferred from homology"/>
<comment type="similarity">
    <text evidence="7">Belongs to the metallo-dependent hydrolases superfamily. HutI family.</text>
</comment>
<evidence type="ECO:0000256" key="3">
    <source>
        <dbReference type="ARBA" id="ARBA00022801"/>
    </source>
</evidence>
<feature type="binding site" evidence="7">
    <location>
        <position position="324"/>
    </location>
    <ligand>
        <name>N-formimidoyl-L-glutamate</name>
        <dbReference type="ChEBI" id="CHEBI:58928"/>
    </ligand>
</feature>
<evidence type="ECO:0000256" key="1">
    <source>
        <dbReference type="ARBA" id="ARBA00012864"/>
    </source>
</evidence>
<comment type="function">
    <text evidence="7">Catalyzes the hydrolytic cleavage of the carbon-nitrogen bond in imidazolone-5-propanoate to yield N-formimidoyl-L-glutamate. It is the third step in the universal histidine degradation pathway.</text>
</comment>
<dbReference type="NCBIfam" id="TIGR01224">
    <property type="entry name" value="hutI"/>
    <property type="match status" value="1"/>
</dbReference>
<dbReference type="InterPro" id="IPR011059">
    <property type="entry name" value="Metal-dep_hydrolase_composite"/>
</dbReference>
<dbReference type="HAMAP" id="MF_00372">
    <property type="entry name" value="HutI"/>
    <property type="match status" value="1"/>
</dbReference>
<keyword evidence="7" id="KW-0963">Cytoplasm</keyword>
<dbReference type="InterPro" id="IPR006680">
    <property type="entry name" value="Amidohydro-rel"/>
</dbReference>
<feature type="domain" description="Amidohydrolase-related" evidence="8">
    <location>
        <begin position="279"/>
        <end position="411"/>
    </location>
</feature>
<keyword evidence="10" id="KW-1185">Reference proteome</keyword>
<protein>
    <recommendedName>
        <fullName evidence="1 7">Imidazolonepropionase</fullName>
        <ecNumber evidence="1 7">3.5.2.7</ecNumber>
    </recommendedName>
    <alternativeName>
        <fullName evidence="7">Imidazolone-5-propionate hydrolase</fullName>
    </alternativeName>
</protein>
<dbReference type="Gene3D" id="3.20.20.140">
    <property type="entry name" value="Metal-dependent hydrolases"/>
    <property type="match status" value="1"/>
</dbReference>
<keyword evidence="5 7" id="KW-0862">Zinc</keyword>
<feature type="binding site" evidence="7">
    <location>
        <position position="327"/>
    </location>
    <ligand>
        <name>4-imidazolone-5-propanoate</name>
        <dbReference type="ChEBI" id="CHEBI:77893"/>
    </ligand>
</feature>
<reference evidence="9" key="1">
    <citation type="submission" date="2023-06" db="EMBL/GenBank/DDBJ databases">
        <title>Genomic of Parafulvivirga corallium.</title>
        <authorList>
            <person name="Wang G."/>
        </authorList>
    </citation>
    <scope>NUCLEOTIDE SEQUENCE</scope>
    <source>
        <strain evidence="9">BMA10</strain>
    </source>
</reference>
<evidence type="ECO:0000256" key="2">
    <source>
        <dbReference type="ARBA" id="ARBA00022723"/>
    </source>
</evidence>
<evidence type="ECO:0000313" key="10">
    <source>
        <dbReference type="Proteomes" id="UP001172082"/>
    </source>
</evidence>
<dbReference type="Pfam" id="PF01979">
    <property type="entry name" value="Amidohydro_1"/>
    <property type="match status" value="1"/>
</dbReference>
<feature type="binding site" evidence="7">
    <location>
        <position position="248"/>
    </location>
    <ligand>
        <name>Fe(3+)</name>
        <dbReference type="ChEBI" id="CHEBI:29034"/>
    </ligand>
</feature>
<keyword evidence="6 7" id="KW-0408">Iron</keyword>
<feature type="binding site" evidence="7">
    <location>
        <position position="78"/>
    </location>
    <ligand>
        <name>Zn(2+)</name>
        <dbReference type="ChEBI" id="CHEBI:29105"/>
    </ligand>
</feature>
<evidence type="ECO:0000256" key="6">
    <source>
        <dbReference type="ARBA" id="ARBA00023004"/>
    </source>
</evidence>
<dbReference type="GO" id="GO:0050480">
    <property type="term" value="F:imidazolonepropionase activity"/>
    <property type="evidence" value="ECO:0007669"/>
    <property type="project" value="UniProtKB-EC"/>
</dbReference>
<comment type="pathway">
    <text evidence="7">Amino-acid degradation; L-histidine degradation into L-glutamate; N-formimidoyl-L-glutamate from L-histidine: step 3/3.</text>
</comment>
<comment type="cofactor">
    <cofactor evidence="7">
        <name>Zn(2+)</name>
        <dbReference type="ChEBI" id="CHEBI:29105"/>
    </cofactor>
    <cofactor evidence="7">
        <name>Fe(3+)</name>
        <dbReference type="ChEBI" id="CHEBI:29034"/>
    </cofactor>
    <text evidence="7">Binds 1 zinc or iron ion per subunit.</text>
</comment>
<organism evidence="9 10">
    <name type="scientific">Splendidivirga corallicola</name>
    <dbReference type="NCBI Taxonomy" id="3051826"/>
    <lineage>
        <taxon>Bacteria</taxon>
        <taxon>Pseudomonadati</taxon>
        <taxon>Bacteroidota</taxon>
        <taxon>Cytophagia</taxon>
        <taxon>Cytophagales</taxon>
        <taxon>Splendidivirgaceae</taxon>
        <taxon>Splendidivirga</taxon>
    </lineage>
</organism>
<keyword evidence="2 7" id="KW-0479">Metal-binding</keyword>
<gene>
    <name evidence="7 9" type="primary">hutI</name>
    <name evidence="9" type="ORF">QQ008_29735</name>
</gene>
<dbReference type="EC" id="3.5.2.7" evidence="1 7"/>
<comment type="subcellular location">
    <subcellularLocation>
        <location evidence="7">Cytoplasm</location>
    </subcellularLocation>
</comment>
<evidence type="ECO:0000256" key="7">
    <source>
        <dbReference type="HAMAP-Rule" id="MF_00372"/>
    </source>
</evidence>
<feature type="binding site" evidence="7">
    <location>
        <position position="326"/>
    </location>
    <ligand>
        <name>N-formimidoyl-L-glutamate</name>
        <dbReference type="ChEBI" id="CHEBI:58928"/>
    </ligand>
</feature>
<evidence type="ECO:0000259" key="8">
    <source>
        <dbReference type="Pfam" id="PF01979"/>
    </source>
</evidence>
<dbReference type="PANTHER" id="PTHR42752">
    <property type="entry name" value="IMIDAZOLONEPROPIONASE"/>
    <property type="match status" value="1"/>
</dbReference>
<dbReference type="Proteomes" id="UP001172082">
    <property type="component" value="Unassembled WGS sequence"/>
</dbReference>
<dbReference type="RefSeq" id="WP_346755625.1">
    <property type="nucleotide sequence ID" value="NZ_JAUJEA010000021.1"/>
</dbReference>
<dbReference type="SUPFAM" id="SSF51338">
    <property type="entry name" value="Composite domain of metallo-dependent hydrolases"/>
    <property type="match status" value="1"/>
</dbReference>
<keyword evidence="3 7" id="KW-0378">Hydrolase</keyword>
<evidence type="ECO:0000256" key="5">
    <source>
        <dbReference type="ARBA" id="ARBA00022833"/>
    </source>
</evidence>
<evidence type="ECO:0000313" key="9">
    <source>
        <dbReference type="EMBL" id="MDN5205603.1"/>
    </source>
</evidence>
<feature type="binding site" evidence="7">
    <location>
        <position position="78"/>
    </location>
    <ligand>
        <name>Fe(3+)</name>
        <dbReference type="ChEBI" id="CHEBI:29034"/>
    </ligand>
</feature>
<feature type="binding site" evidence="7">
    <location>
        <position position="183"/>
    </location>
    <ligand>
        <name>4-imidazolone-5-propanoate</name>
        <dbReference type="ChEBI" id="CHEBI:77893"/>
    </ligand>
</feature>
<feature type="binding site" evidence="7">
    <location>
        <position position="150"/>
    </location>
    <ligand>
        <name>N-formimidoyl-L-glutamate</name>
        <dbReference type="ChEBI" id="CHEBI:58928"/>
    </ligand>
</feature>
<comment type="caution">
    <text evidence="9">The sequence shown here is derived from an EMBL/GenBank/DDBJ whole genome shotgun (WGS) entry which is preliminary data.</text>
</comment>
<dbReference type="Gene3D" id="2.30.40.10">
    <property type="entry name" value="Urease, subunit C, domain 1"/>
    <property type="match status" value="1"/>
</dbReference>
<feature type="binding site" evidence="7">
    <location>
        <position position="80"/>
    </location>
    <ligand>
        <name>Zn(2+)</name>
        <dbReference type="ChEBI" id="CHEBI:29105"/>
    </ligand>
</feature>
<feature type="binding site" evidence="7">
    <location>
        <position position="248"/>
    </location>
    <ligand>
        <name>Zn(2+)</name>
        <dbReference type="ChEBI" id="CHEBI:29105"/>
    </ligand>
</feature>
<dbReference type="PANTHER" id="PTHR42752:SF1">
    <property type="entry name" value="IMIDAZOLONEPROPIONASE-RELATED"/>
    <property type="match status" value="1"/>
</dbReference>
<comment type="catalytic activity">
    <reaction evidence="7">
        <text>4-imidazolone-5-propanoate + H2O = N-formimidoyl-L-glutamate</text>
        <dbReference type="Rhea" id="RHEA:23660"/>
        <dbReference type="ChEBI" id="CHEBI:15377"/>
        <dbReference type="ChEBI" id="CHEBI:58928"/>
        <dbReference type="ChEBI" id="CHEBI:77893"/>
        <dbReference type="EC" id="3.5.2.7"/>
    </reaction>
</comment>
<feature type="binding site" evidence="7">
    <location>
        <position position="322"/>
    </location>
    <ligand>
        <name>Zn(2+)</name>
        <dbReference type="ChEBI" id="CHEBI:29105"/>
    </ligand>
</feature>
<feature type="binding site" evidence="7">
    <location>
        <position position="150"/>
    </location>
    <ligand>
        <name>4-imidazolone-5-propanoate</name>
        <dbReference type="ChEBI" id="CHEBI:77893"/>
    </ligand>
</feature>
<dbReference type="EMBL" id="JAUJEA010000021">
    <property type="protein sequence ID" value="MDN5205603.1"/>
    <property type="molecule type" value="Genomic_DNA"/>
</dbReference>
<dbReference type="InterPro" id="IPR005920">
    <property type="entry name" value="HutI"/>
</dbReference>
<name>A0ABT8KZ31_9BACT</name>